<evidence type="ECO:0000256" key="2">
    <source>
        <dbReference type="SAM" id="SignalP"/>
    </source>
</evidence>
<sequence>MHNAALAAMPRLLPSPLKAACLLAALALLAGCGEDPMGPDNRLALLALSKCRHAQALQLTENAIARGNEHNIHRGWALKAAILRDMGDTQGAQTLYPRIAEAWEAAKGRTLTLARRERDIRLFLDVARAERVAIGLAEDCSDVPQVPAAAQGAAQGPSNPQAPGQD</sequence>
<dbReference type="RefSeq" id="WP_200240707.1">
    <property type="nucleotide sequence ID" value="NZ_NRRV01000060.1"/>
</dbReference>
<comment type="caution">
    <text evidence="3">The sequence shown here is derived from an EMBL/GenBank/DDBJ whole genome shotgun (WGS) entry which is preliminary data.</text>
</comment>
<evidence type="ECO:0000256" key="1">
    <source>
        <dbReference type="SAM" id="MobiDB-lite"/>
    </source>
</evidence>
<feature type="signal peptide" evidence="2">
    <location>
        <begin position="1"/>
        <end position="19"/>
    </location>
</feature>
<gene>
    <name evidence="3" type="ORF">CKO31_19385</name>
</gene>
<feature type="chain" id="PRO_5045283421" description="Tetratricopeptide repeat protein" evidence="2">
    <location>
        <begin position="20"/>
        <end position="166"/>
    </location>
</feature>
<proteinExistence type="predicted"/>
<protein>
    <recommendedName>
        <fullName evidence="5">Tetratricopeptide repeat protein</fullName>
    </recommendedName>
</protein>
<dbReference type="EMBL" id="NRRV01000060">
    <property type="protein sequence ID" value="MBK1632871.1"/>
    <property type="molecule type" value="Genomic_DNA"/>
</dbReference>
<reference evidence="3 4" key="1">
    <citation type="journal article" date="2020" name="Microorganisms">
        <title>Osmotic Adaptation and Compatible Solute Biosynthesis of Phototrophic Bacteria as Revealed from Genome Analyses.</title>
        <authorList>
            <person name="Imhoff J.F."/>
            <person name="Rahn T."/>
            <person name="Kunzel S."/>
            <person name="Keller A."/>
            <person name="Neulinger S.C."/>
        </authorList>
    </citation>
    <scope>NUCLEOTIDE SEQUENCE [LARGE SCALE GENOMIC DNA]</scope>
    <source>
        <strain evidence="3 4">DSM 6210</strain>
    </source>
</reference>
<keyword evidence="4" id="KW-1185">Reference proteome</keyword>
<keyword evidence="2" id="KW-0732">Signal</keyword>
<dbReference type="Proteomes" id="UP000748752">
    <property type="component" value="Unassembled WGS sequence"/>
</dbReference>
<name>A0ABS1CLR9_9GAMM</name>
<evidence type="ECO:0000313" key="3">
    <source>
        <dbReference type="EMBL" id="MBK1632871.1"/>
    </source>
</evidence>
<organism evidence="3 4">
    <name type="scientific">Thiohalocapsa halophila</name>
    <dbReference type="NCBI Taxonomy" id="69359"/>
    <lineage>
        <taxon>Bacteria</taxon>
        <taxon>Pseudomonadati</taxon>
        <taxon>Pseudomonadota</taxon>
        <taxon>Gammaproteobacteria</taxon>
        <taxon>Chromatiales</taxon>
        <taxon>Chromatiaceae</taxon>
        <taxon>Thiohalocapsa</taxon>
    </lineage>
</organism>
<evidence type="ECO:0000313" key="4">
    <source>
        <dbReference type="Proteomes" id="UP000748752"/>
    </source>
</evidence>
<accession>A0ABS1CLR9</accession>
<evidence type="ECO:0008006" key="5">
    <source>
        <dbReference type="Google" id="ProtNLM"/>
    </source>
</evidence>
<feature type="region of interest" description="Disordered" evidence="1">
    <location>
        <begin position="146"/>
        <end position="166"/>
    </location>
</feature>